<evidence type="ECO:0000256" key="1">
    <source>
        <dbReference type="SAM" id="MobiDB-lite"/>
    </source>
</evidence>
<evidence type="ECO:0000313" key="3">
    <source>
        <dbReference type="Proteomes" id="UP001596050"/>
    </source>
</evidence>
<feature type="region of interest" description="Disordered" evidence="1">
    <location>
        <begin position="1"/>
        <end position="21"/>
    </location>
</feature>
<protein>
    <submittedName>
        <fullName evidence="2">Uncharacterized protein</fullName>
    </submittedName>
</protein>
<name>A0ABW0L2V6_9BURK</name>
<feature type="compositionally biased region" description="Low complexity" evidence="1">
    <location>
        <begin position="500"/>
        <end position="510"/>
    </location>
</feature>
<accession>A0ABW0L2V6</accession>
<sequence>MARTKQETTEKKQYGTGAAHAATAHKDNVLLRARQGHGFAAERANDMIDTVKGKRARLVGGDNAKAGPDRLVDGVLIQSKYCASAQASINACFDQGGKLIYQDQGKPMKIEVPGDQYTEALKLMARKLQGTGMKPAAAGRQAKSILVKGNVDYETARRIVEPGNIDSLSYDAARGAITAGKSGSVSVAIAYAYAIYNGADAAAATRVACAAGLKVGGVTWLSSIITAQATKSGAETLVREGSSWMVRQLGSKATLTIANTLSVGERALRSEVLNEGSRRLTGKAAEQLVTKALTGNVIAATVTTVILSATDLVQVFSGHISKAQLFKNVTNTAAGVAGGMSGALAGAAQGAAYLGWIPGGVAVGAFVGGVIGSIAGSSGAGAVSRTVTDWLIEDDAVQMMRQLEQVFIEEAQDYLLTQAEADAVMNQLQEKWDLREQMREMFASVSAEQYARWLIRPLAEGAVKRRKKIRLPTEKALLKGAAQLLEEDTQEEASTPPAPASGSALSPAVAWPFPTSARP</sequence>
<comment type="caution">
    <text evidence="2">The sequence shown here is derived from an EMBL/GenBank/DDBJ whole genome shotgun (WGS) entry which is preliminary data.</text>
</comment>
<proteinExistence type="predicted"/>
<reference evidence="3" key="1">
    <citation type="journal article" date="2019" name="Int. J. Syst. Evol. Microbiol.">
        <title>The Global Catalogue of Microorganisms (GCM) 10K type strain sequencing project: providing services to taxonomists for standard genome sequencing and annotation.</title>
        <authorList>
            <consortium name="The Broad Institute Genomics Platform"/>
            <consortium name="The Broad Institute Genome Sequencing Center for Infectious Disease"/>
            <person name="Wu L."/>
            <person name="Ma J."/>
        </authorList>
    </citation>
    <scope>NUCLEOTIDE SEQUENCE [LARGE SCALE GENOMIC DNA]</scope>
    <source>
        <strain evidence="3">KACC 12649</strain>
    </source>
</reference>
<feature type="compositionally biased region" description="Basic and acidic residues" evidence="1">
    <location>
        <begin position="1"/>
        <end position="13"/>
    </location>
</feature>
<dbReference type="Proteomes" id="UP001596050">
    <property type="component" value="Unassembled WGS sequence"/>
</dbReference>
<dbReference type="RefSeq" id="WP_379780656.1">
    <property type="nucleotide sequence ID" value="NZ_JBHSMU010000004.1"/>
</dbReference>
<keyword evidence="3" id="KW-1185">Reference proteome</keyword>
<gene>
    <name evidence="2" type="ORF">ACFPN5_04815</name>
</gene>
<feature type="region of interest" description="Disordered" evidence="1">
    <location>
        <begin position="482"/>
        <end position="519"/>
    </location>
</feature>
<dbReference type="EMBL" id="JBHSMU010000004">
    <property type="protein sequence ID" value="MFC5459126.1"/>
    <property type="molecule type" value="Genomic_DNA"/>
</dbReference>
<organism evidence="2 3">
    <name type="scientific">Massilia niabensis</name>
    <dbReference type="NCBI Taxonomy" id="544910"/>
    <lineage>
        <taxon>Bacteria</taxon>
        <taxon>Pseudomonadati</taxon>
        <taxon>Pseudomonadota</taxon>
        <taxon>Betaproteobacteria</taxon>
        <taxon>Burkholderiales</taxon>
        <taxon>Oxalobacteraceae</taxon>
        <taxon>Telluria group</taxon>
        <taxon>Massilia</taxon>
    </lineage>
</organism>
<evidence type="ECO:0000313" key="2">
    <source>
        <dbReference type="EMBL" id="MFC5459126.1"/>
    </source>
</evidence>